<dbReference type="Pfam" id="PF07156">
    <property type="entry name" value="Prenylcys_lyase"/>
    <property type="match status" value="1"/>
</dbReference>
<dbReference type="EMBL" id="KV749661">
    <property type="protein sequence ID" value="OCL08420.1"/>
    <property type="molecule type" value="Genomic_DNA"/>
</dbReference>
<evidence type="ECO:0000259" key="9">
    <source>
        <dbReference type="Pfam" id="PF07156"/>
    </source>
</evidence>
<evidence type="ECO:0000256" key="2">
    <source>
        <dbReference type="ARBA" id="ARBA00009967"/>
    </source>
</evidence>
<comment type="cofactor">
    <cofactor evidence="1">
        <name>FAD</name>
        <dbReference type="ChEBI" id="CHEBI:57692"/>
    </cofactor>
</comment>
<dbReference type="GO" id="GO:0030327">
    <property type="term" value="P:prenylated protein catabolic process"/>
    <property type="evidence" value="ECO:0007669"/>
    <property type="project" value="TreeGrafter"/>
</dbReference>
<dbReference type="PANTHER" id="PTHR15944:SF0">
    <property type="entry name" value="PRENYLCYSTEINE LYASE DOMAIN-CONTAINING PROTEIN"/>
    <property type="match status" value="1"/>
</dbReference>
<evidence type="ECO:0000256" key="3">
    <source>
        <dbReference type="ARBA" id="ARBA00022630"/>
    </source>
</evidence>
<keyword evidence="7" id="KW-0325">Glycoprotein</keyword>
<dbReference type="InterPro" id="IPR036188">
    <property type="entry name" value="FAD/NAD-bd_sf"/>
</dbReference>
<evidence type="ECO:0000256" key="4">
    <source>
        <dbReference type="ARBA" id="ARBA00022729"/>
    </source>
</evidence>
<evidence type="ECO:0000256" key="7">
    <source>
        <dbReference type="ARBA" id="ARBA00023180"/>
    </source>
</evidence>
<evidence type="ECO:0000313" key="11">
    <source>
        <dbReference type="Proteomes" id="UP000250140"/>
    </source>
</evidence>
<keyword evidence="5" id="KW-0274">FAD</keyword>
<keyword evidence="3" id="KW-0285">Flavoprotein</keyword>
<organism evidence="10 11">
    <name type="scientific">Glonium stellatum</name>
    <dbReference type="NCBI Taxonomy" id="574774"/>
    <lineage>
        <taxon>Eukaryota</taxon>
        <taxon>Fungi</taxon>
        <taxon>Dikarya</taxon>
        <taxon>Ascomycota</taxon>
        <taxon>Pezizomycotina</taxon>
        <taxon>Dothideomycetes</taxon>
        <taxon>Pleosporomycetidae</taxon>
        <taxon>Gloniales</taxon>
        <taxon>Gloniaceae</taxon>
        <taxon>Glonium</taxon>
    </lineage>
</organism>
<dbReference type="GO" id="GO:0001735">
    <property type="term" value="F:prenylcysteine oxidase activity"/>
    <property type="evidence" value="ECO:0007669"/>
    <property type="project" value="InterPro"/>
</dbReference>
<dbReference type="OrthoDB" id="437369at2759"/>
<dbReference type="Gene3D" id="3.50.50.60">
    <property type="entry name" value="FAD/NAD(P)-binding domain"/>
    <property type="match status" value="1"/>
</dbReference>
<feature type="domain" description="Prenylcysteine lyase" evidence="9">
    <location>
        <begin position="148"/>
        <end position="528"/>
    </location>
</feature>
<feature type="signal peptide" evidence="8">
    <location>
        <begin position="1"/>
        <end position="18"/>
    </location>
</feature>
<gene>
    <name evidence="10" type="ORF">AOQ84DRAFT_439579</name>
</gene>
<comment type="similarity">
    <text evidence="2">Belongs to the prenylcysteine oxidase family.</text>
</comment>
<evidence type="ECO:0000256" key="6">
    <source>
        <dbReference type="ARBA" id="ARBA00023002"/>
    </source>
</evidence>
<keyword evidence="11" id="KW-1185">Reference proteome</keyword>
<dbReference type="PIRSF" id="PIRSF036292">
    <property type="entry name" value="Prenylcysteine_oxidase"/>
    <property type="match status" value="1"/>
</dbReference>
<dbReference type="Pfam" id="PF13450">
    <property type="entry name" value="NAD_binding_8"/>
    <property type="match status" value="1"/>
</dbReference>
<dbReference type="GO" id="GO:0030328">
    <property type="term" value="P:prenylcysteine catabolic process"/>
    <property type="evidence" value="ECO:0007669"/>
    <property type="project" value="InterPro"/>
</dbReference>
<dbReference type="PANTHER" id="PTHR15944">
    <property type="entry name" value="FARNESYLCYSTEINE LYASE"/>
    <property type="match status" value="1"/>
</dbReference>
<evidence type="ECO:0000256" key="8">
    <source>
        <dbReference type="SAM" id="SignalP"/>
    </source>
</evidence>
<name>A0A8E2JSW1_9PEZI</name>
<evidence type="ECO:0000313" key="10">
    <source>
        <dbReference type="EMBL" id="OCL08420.1"/>
    </source>
</evidence>
<dbReference type="Proteomes" id="UP000250140">
    <property type="component" value="Unassembled WGS sequence"/>
</dbReference>
<evidence type="ECO:0000256" key="5">
    <source>
        <dbReference type="ARBA" id="ARBA00022827"/>
    </source>
</evidence>
<keyword evidence="4 8" id="KW-0732">Signal</keyword>
<dbReference type="InterPro" id="IPR010795">
    <property type="entry name" value="Prenylcys_lyase"/>
</dbReference>
<dbReference type="AlphaFoldDB" id="A0A8E2JSW1"/>
<protein>
    <submittedName>
        <fullName evidence="10">Prenylcysteine oxidase</fullName>
    </submittedName>
</protein>
<feature type="chain" id="PRO_5034044382" evidence="8">
    <location>
        <begin position="19"/>
        <end position="561"/>
    </location>
</feature>
<keyword evidence="6" id="KW-0560">Oxidoreductase</keyword>
<accession>A0A8E2JSW1</accession>
<evidence type="ECO:0000256" key="1">
    <source>
        <dbReference type="ARBA" id="ARBA00001974"/>
    </source>
</evidence>
<dbReference type="SUPFAM" id="SSF51905">
    <property type="entry name" value="FAD/NAD(P)-binding domain"/>
    <property type="match status" value="1"/>
</dbReference>
<dbReference type="InterPro" id="IPR017046">
    <property type="entry name" value="Prenylcysteine_Oxase1"/>
</dbReference>
<reference evidence="10 11" key="1">
    <citation type="journal article" date="2016" name="Nat. Commun.">
        <title>Ectomycorrhizal ecology is imprinted in the genome of the dominant symbiotic fungus Cenococcum geophilum.</title>
        <authorList>
            <consortium name="DOE Joint Genome Institute"/>
            <person name="Peter M."/>
            <person name="Kohler A."/>
            <person name="Ohm R.A."/>
            <person name="Kuo A."/>
            <person name="Krutzmann J."/>
            <person name="Morin E."/>
            <person name="Arend M."/>
            <person name="Barry K.W."/>
            <person name="Binder M."/>
            <person name="Choi C."/>
            <person name="Clum A."/>
            <person name="Copeland A."/>
            <person name="Grisel N."/>
            <person name="Haridas S."/>
            <person name="Kipfer T."/>
            <person name="LaButti K."/>
            <person name="Lindquist E."/>
            <person name="Lipzen A."/>
            <person name="Maire R."/>
            <person name="Meier B."/>
            <person name="Mihaltcheva S."/>
            <person name="Molinier V."/>
            <person name="Murat C."/>
            <person name="Poggeler S."/>
            <person name="Quandt C.A."/>
            <person name="Sperisen C."/>
            <person name="Tritt A."/>
            <person name="Tisserant E."/>
            <person name="Crous P.W."/>
            <person name="Henrissat B."/>
            <person name="Nehls U."/>
            <person name="Egli S."/>
            <person name="Spatafora J.W."/>
            <person name="Grigoriev I.V."/>
            <person name="Martin F.M."/>
        </authorList>
    </citation>
    <scope>NUCLEOTIDE SEQUENCE [LARGE SCALE GENOMIC DNA]</scope>
    <source>
        <strain evidence="10 11">CBS 207.34</strain>
    </source>
</reference>
<proteinExistence type="inferred from homology"/>
<sequence>MSLLTTLALACCLPFSQALHSHHGAQAQEGHKMHAKRVAIIGAGAGGSSAAYYLNQNANDLGIKTNITVFERSSCVGGRSTTVYAWDDPNLPIELGASIFVKVNKILVSAVENFNLSIDSTRSVGPENLPELGIYNGHELVLQTTAGSGWWDTAKLLWRYGLAPIRTNNLMKYTTGKFFKMYDEPYFPFKSLTKVAYDLGLTAVTAATGEQYLKENSIGSLFANEVIQASTRVNYAQNIPLIHGLETMVCMATDGAMSVAGGNWQIFDGLARASKADVRLNTAVSSLSRQDDGTYIVKSKFTHPESSAEKSSALEETFDTVILAAPYQFSGIDISPAPKHLPDEIPYVHLHVTLFASPHLLSPTAFGLAPDALAPQVILTTLAPDESYGSSPQGVGRAGFFSISTLGGGLNPEPATKDRPEYFYKIFSPMRVNATFLAKILGVAPPGADVEDEELSKDDVSWIYRKLWHSYPYEYPRVTFEEIRLDKDLWYTSGIESFISTMETSALMGMNVARLVTDEWAGEKSKEDKIGDVEPMKVQPEDGYEKVQMAEKGQKPIKAKL</sequence>